<comment type="caution">
    <text evidence="2">The sequence shown here is derived from an EMBL/GenBank/DDBJ whole genome shotgun (WGS) entry which is preliminary data.</text>
</comment>
<evidence type="ECO:0000313" key="3">
    <source>
        <dbReference type="Proteomes" id="UP001445335"/>
    </source>
</evidence>
<dbReference type="Proteomes" id="UP001445335">
    <property type="component" value="Unassembled WGS sequence"/>
</dbReference>
<evidence type="ECO:0000313" key="2">
    <source>
        <dbReference type="EMBL" id="KAK9839234.1"/>
    </source>
</evidence>
<name>A0AAW1RZ17_9CHLO</name>
<sequence length="104" mass="10927">MAAALLLVLPATAGPLSDLLPNSAPKTKNNEKLFERNLGEGRKLVPEPDQVKDVGSRLPAPLPFKKAERATPDMKFEGGDKPLPGIAKSNAKDSIAAPLTASQS</sequence>
<organism evidence="2 3">
    <name type="scientific">Elliptochloris bilobata</name>
    <dbReference type="NCBI Taxonomy" id="381761"/>
    <lineage>
        <taxon>Eukaryota</taxon>
        <taxon>Viridiplantae</taxon>
        <taxon>Chlorophyta</taxon>
        <taxon>core chlorophytes</taxon>
        <taxon>Trebouxiophyceae</taxon>
        <taxon>Trebouxiophyceae incertae sedis</taxon>
        <taxon>Elliptochloris clade</taxon>
        <taxon>Elliptochloris</taxon>
    </lineage>
</organism>
<proteinExistence type="predicted"/>
<accession>A0AAW1RZ17</accession>
<gene>
    <name evidence="2" type="ORF">WJX81_003058</name>
</gene>
<keyword evidence="3" id="KW-1185">Reference proteome</keyword>
<protein>
    <submittedName>
        <fullName evidence="2">Uncharacterized protein</fullName>
    </submittedName>
</protein>
<feature type="compositionally biased region" description="Basic and acidic residues" evidence="1">
    <location>
        <begin position="65"/>
        <end position="80"/>
    </location>
</feature>
<evidence type="ECO:0000256" key="1">
    <source>
        <dbReference type="SAM" id="MobiDB-lite"/>
    </source>
</evidence>
<feature type="compositionally biased region" description="Basic and acidic residues" evidence="1">
    <location>
        <begin position="35"/>
        <end position="55"/>
    </location>
</feature>
<reference evidence="2 3" key="1">
    <citation type="journal article" date="2024" name="Nat. Commun.">
        <title>Phylogenomics reveals the evolutionary origins of lichenization in chlorophyte algae.</title>
        <authorList>
            <person name="Puginier C."/>
            <person name="Libourel C."/>
            <person name="Otte J."/>
            <person name="Skaloud P."/>
            <person name="Haon M."/>
            <person name="Grisel S."/>
            <person name="Petersen M."/>
            <person name="Berrin J.G."/>
            <person name="Delaux P.M."/>
            <person name="Dal Grande F."/>
            <person name="Keller J."/>
        </authorList>
    </citation>
    <scope>NUCLEOTIDE SEQUENCE [LARGE SCALE GENOMIC DNA]</scope>
    <source>
        <strain evidence="2 3">SAG 245.80</strain>
    </source>
</reference>
<dbReference type="EMBL" id="JALJOU010000017">
    <property type="protein sequence ID" value="KAK9839234.1"/>
    <property type="molecule type" value="Genomic_DNA"/>
</dbReference>
<dbReference type="AlphaFoldDB" id="A0AAW1RZ17"/>
<feature type="region of interest" description="Disordered" evidence="1">
    <location>
        <begin position="35"/>
        <end position="104"/>
    </location>
</feature>